<sequence length="482" mass="53136">MQKLDRPNLVPLHDLLNNSENNNNNNNNHTIPHSSIDYINNHTTSHNNSDSNNNSSNSTNSANSSATSPGSYHYKSDIEVSTPNIHENNENSTNLHSAISPVSEQSPFSSVSKLNSLHSEGNNSNNNHSAYITHNNNNGTTILPSSHIPNSTINDISRTASIAATAATTKISISKYDQSKTHNLPSPTCSISGNNNTNINSSSSSNNNNNNNNNSGVSTPPEDVEAMNLVCKWDNCNKFLVHIPLKPFACSSYSGNIMKRKRGPKVGSKRINKNGIKSVDNKHVQTDIDQRSRSLPSTSFTTLPHLNNGFRKFITNDIQSYQPVLTHRLDTRLQNIMGQTLTAAQLQEQPHLYHPIDKTLQGPNMSSERVSVSSVMDTLPRHVATNAAGFFSELSNNMVNNTAFYQQQQQQQQQQQTHPNIQLHSHPQALIGNYSKLPPLNGVTSYPTQQHTTMIESSMNVPTNKITMLPSMTEVSGLQPRY</sequence>
<comment type="caution">
    <text evidence="2">The sequence shown here is derived from an EMBL/GenBank/DDBJ whole genome shotgun (WGS) entry which is preliminary data.</text>
</comment>
<evidence type="ECO:0000313" key="3">
    <source>
        <dbReference type="Proteomes" id="UP000750334"/>
    </source>
</evidence>
<feature type="compositionally biased region" description="Low complexity" evidence="1">
    <location>
        <begin position="114"/>
        <end position="129"/>
    </location>
</feature>
<gene>
    <name evidence="2" type="primary">BUB3_2</name>
    <name evidence="2" type="ORF">C6P45_001847</name>
</gene>
<accession>A0A9P6VZH8</accession>
<organism evidence="2 3">
    <name type="scientific">Maudiozyma exigua</name>
    <name type="common">Yeast</name>
    <name type="synonym">Kazachstania exigua</name>
    <dbReference type="NCBI Taxonomy" id="34358"/>
    <lineage>
        <taxon>Eukaryota</taxon>
        <taxon>Fungi</taxon>
        <taxon>Dikarya</taxon>
        <taxon>Ascomycota</taxon>
        <taxon>Saccharomycotina</taxon>
        <taxon>Saccharomycetes</taxon>
        <taxon>Saccharomycetales</taxon>
        <taxon>Saccharomycetaceae</taxon>
        <taxon>Maudiozyma</taxon>
    </lineage>
</organism>
<dbReference type="OrthoDB" id="6155966at2759"/>
<feature type="region of interest" description="Disordered" evidence="1">
    <location>
        <begin position="178"/>
        <end position="221"/>
    </location>
</feature>
<dbReference type="PANTHER" id="PTHR36911">
    <property type="entry name" value="LIM ZINC-BINDING DOMAIN-CONTAINING PROTEIN-RELATED"/>
    <property type="match status" value="1"/>
</dbReference>
<dbReference type="AlphaFoldDB" id="A0A9P6VZH8"/>
<keyword evidence="3" id="KW-1185">Reference proteome</keyword>
<reference evidence="2 3" key="1">
    <citation type="submission" date="2020-11" db="EMBL/GenBank/DDBJ databases">
        <title>Kefir isolates.</title>
        <authorList>
            <person name="Marcisauskas S."/>
            <person name="Kim Y."/>
            <person name="Blasche S."/>
        </authorList>
    </citation>
    <scope>NUCLEOTIDE SEQUENCE [LARGE SCALE GENOMIC DNA]</scope>
    <source>
        <strain evidence="2 3">OG2</strain>
    </source>
</reference>
<name>A0A9P6VZH8_MAUEX</name>
<feature type="compositionally biased region" description="Low complexity" evidence="1">
    <location>
        <begin position="17"/>
        <end position="28"/>
    </location>
</feature>
<evidence type="ECO:0000256" key="1">
    <source>
        <dbReference type="SAM" id="MobiDB-lite"/>
    </source>
</evidence>
<feature type="compositionally biased region" description="Low complexity" evidence="1">
    <location>
        <begin position="40"/>
        <end position="68"/>
    </location>
</feature>
<dbReference type="EMBL" id="PUHR01000192">
    <property type="protein sequence ID" value="KAG0659434.1"/>
    <property type="molecule type" value="Genomic_DNA"/>
</dbReference>
<protein>
    <submittedName>
        <fullName evidence="2">Mitotic spindle checkpoint protein Bub3</fullName>
    </submittedName>
</protein>
<feature type="compositionally biased region" description="Polar residues" evidence="1">
    <location>
        <begin position="100"/>
        <end position="113"/>
    </location>
</feature>
<feature type="compositionally biased region" description="Low complexity" evidence="1">
    <location>
        <begin position="190"/>
        <end position="219"/>
    </location>
</feature>
<proteinExistence type="predicted"/>
<feature type="region of interest" description="Disordered" evidence="1">
    <location>
        <begin position="1"/>
        <end position="76"/>
    </location>
</feature>
<feature type="compositionally biased region" description="Polar residues" evidence="1">
    <location>
        <begin position="130"/>
        <end position="146"/>
    </location>
</feature>
<dbReference type="Proteomes" id="UP000750334">
    <property type="component" value="Unassembled WGS sequence"/>
</dbReference>
<evidence type="ECO:0000313" key="2">
    <source>
        <dbReference type="EMBL" id="KAG0659434.1"/>
    </source>
</evidence>
<feature type="region of interest" description="Disordered" evidence="1">
    <location>
        <begin position="100"/>
        <end position="146"/>
    </location>
</feature>